<keyword evidence="1" id="KW-0175">Coiled coil</keyword>
<dbReference type="Proteomes" id="UP000000448">
    <property type="component" value="Chromosome"/>
</dbReference>
<evidence type="ECO:0000313" key="3">
    <source>
        <dbReference type="Proteomes" id="UP000000448"/>
    </source>
</evidence>
<name>B9L9X5_NAUPA</name>
<evidence type="ECO:0000313" key="2">
    <source>
        <dbReference type="EMBL" id="ACM92571.1"/>
    </source>
</evidence>
<dbReference type="KEGG" id="nam:NAMH_1034"/>
<proteinExistence type="predicted"/>
<feature type="coiled-coil region" evidence="1">
    <location>
        <begin position="67"/>
        <end position="94"/>
    </location>
</feature>
<sequence>MKHKNKINFLKVLIKLTEKMDIEDLLFEQLKNKVDHNIKNNEIILLDFIKSSEDNIQFLQKLISFEIFNIEEIIKNINNRINDNENNIIDIKKEHIILYKISFLTPNALDEKNKIAITKDFINRILHLINNYNNTKIQSIINVNLITNKVLLTIFKGTVLIKIFFFNILNFIKDDDKAFENYIKDNQIRTKLLNLLAIYILTSKKINNKEVLLPLSLVSIFTNTFNIIVRLKIGTQVNTKEIFELIIKDDELIKDFDMYINEINEFNLLYDFLNNIEQNLEKINNEYTIIILKSILKKIGAGDFQDKLLIDYYILFSNKVLEEYKKVIKNKNKENKYWYKKFVIDNIKSDNEILHKETLLFLNFINNWQDDEEIKQEIIEFINKNNKHLLSKNYIFNIVKNLINKKYRFNFGYHDEVGEILFKEFKNLKKDNEHLKYAFKNLKYLLKKETLDTLMNNILENVKGNVSNINEYQLIILKLILSKEFSSKYFNKDEIKKIFDKVISEKNGFNLLKVLIEYGQITKNNTYFTEELTKIYKNETNKEVKTVIETILSKLKTKD</sequence>
<dbReference type="RefSeq" id="WP_012663942.1">
    <property type="nucleotide sequence ID" value="NC_012115.1"/>
</dbReference>
<evidence type="ECO:0000256" key="1">
    <source>
        <dbReference type="SAM" id="Coils"/>
    </source>
</evidence>
<gene>
    <name evidence="2" type="ordered locus">NAMH_1034</name>
</gene>
<keyword evidence="3" id="KW-1185">Reference proteome</keyword>
<dbReference type="HOGENOM" id="CLU_487317_0_0_7"/>
<accession>B9L9X5</accession>
<dbReference type="EMBL" id="CP001279">
    <property type="protein sequence ID" value="ACM92571.1"/>
    <property type="molecule type" value="Genomic_DNA"/>
</dbReference>
<dbReference type="eggNOG" id="ENOG50347W4">
    <property type="taxonomic scope" value="Bacteria"/>
</dbReference>
<reference evidence="2 3" key="1">
    <citation type="journal article" date="2009" name="PLoS Genet.">
        <title>Adaptations to submarine hydrothermal environments exemplified by the genome of Nautilia profundicola.</title>
        <authorList>
            <person name="Campbell B.J."/>
            <person name="Smith J.L."/>
            <person name="Hanson T.E."/>
            <person name="Klotz M.G."/>
            <person name="Stein L.Y."/>
            <person name="Lee C.K."/>
            <person name="Wu D."/>
            <person name="Robinson J.M."/>
            <person name="Khouri H.M."/>
            <person name="Eisen J.A."/>
            <person name="Cary S.C."/>
        </authorList>
    </citation>
    <scope>NUCLEOTIDE SEQUENCE [LARGE SCALE GENOMIC DNA]</scope>
    <source>
        <strain evidence="3">ATCC BAA-1463 / DSM 18972 / AmH</strain>
    </source>
</reference>
<protein>
    <submittedName>
        <fullName evidence="2">Uncharacterized protein</fullName>
    </submittedName>
</protein>
<dbReference type="STRING" id="598659.NAMH_1034"/>
<organism evidence="2 3">
    <name type="scientific">Nautilia profundicola (strain ATCC BAA-1463 / DSM 18972 / AmH)</name>
    <dbReference type="NCBI Taxonomy" id="598659"/>
    <lineage>
        <taxon>Bacteria</taxon>
        <taxon>Pseudomonadati</taxon>
        <taxon>Campylobacterota</taxon>
        <taxon>Epsilonproteobacteria</taxon>
        <taxon>Nautiliales</taxon>
        <taxon>Nautiliaceae</taxon>
        <taxon>Nautilia</taxon>
    </lineage>
</organism>
<dbReference type="AlphaFoldDB" id="B9L9X5"/>